<feature type="transmembrane region" description="Helical" evidence="2">
    <location>
        <begin position="315"/>
        <end position="336"/>
    </location>
</feature>
<feature type="transmembrane region" description="Helical" evidence="2">
    <location>
        <begin position="81"/>
        <end position="100"/>
    </location>
</feature>
<dbReference type="PROSITE" id="PS50883">
    <property type="entry name" value="EAL"/>
    <property type="match status" value="1"/>
</dbReference>
<feature type="transmembrane region" description="Helical" evidence="2">
    <location>
        <begin position="144"/>
        <end position="164"/>
    </location>
</feature>
<feature type="transmembrane region" description="Helical" evidence="2">
    <location>
        <begin position="34"/>
        <end position="50"/>
    </location>
</feature>
<dbReference type="CDD" id="cd01948">
    <property type="entry name" value="EAL"/>
    <property type="match status" value="1"/>
</dbReference>
<dbReference type="EMBL" id="BSFP01000001">
    <property type="protein sequence ID" value="GLK98540.1"/>
    <property type="molecule type" value="Genomic_DNA"/>
</dbReference>
<evidence type="ECO:0000256" key="2">
    <source>
        <dbReference type="SAM" id="Phobius"/>
    </source>
</evidence>
<dbReference type="Gene3D" id="3.30.70.270">
    <property type="match status" value="1"/>
</dbReference>
<dbReference type="InterPro" id="IPR052155">
    <property type="entry name" value="Biofilm_reg_signaling"/>
</dbReference>
<dbReference type="SMART" id="SM00052">
    <property type="entry name" value="EAL"/>
    <property type="match status" value="1"/>
</dbReference>
<dbReference type="InterPro" id="IPR043128">
    <property type="entry name" value="Rev_trsase/Diguanyl_cyclase"/>
</dbReference>
<keyword evidence="2" id="KW-0472">Membrane</keyword>
<dbReference type="NCBIfam" id="TIGR00254">
    <property type="entry name" value="GGDEF"/>
    <property type="match status" value="1"/>
</dbReference>
<reference evidence="5" key="2">
    <citation type="submission" date="2023-01" db="EMBL/GenBank/DDBJ databases">
        <authorList>
            <person name="Sun Q."/>
            <person name="Evtushenko L."/>
        </authorList>
    </citation>
    <scope>NUCLEOTIDE SEQUENCE</scope>
    <source>
        <strain evidence="5">VKM Ac-1321</strain>
    </source>
</reference>
<dbReference type="CDD" id="cd01949">
    <property type="entry name" value="GGDEF"/>
    <property type="match status" value="1"/>
</dbReference>
<feature type="domain" description="GGDEF" evidence="4">
    <location>
        <begin position="403"/>
        <end position="530"/>
    </location>
</feature>
<dbReference type="PANTHER" id="PTHR44757:SF2">
    <property type="entry name" value="BIOFILM ARCHITECTURE MAINTENANCE PROTEIN MBAA"/>
    <property type="match status" value="1"/>
</dbReference>
<feature type="transmembrane region" description="Helical" evidence="2">
    <location>
        <begin position="176"/>
        <end position="198"/>
    </location>
</feature>
<dbReference type="SUPFAM" id="SSF141868">
    <property type="entry name" value="EAL domain-like"/>
    <property type="match status" value="1"/>
</dbReference>
<dbReference type="Proteomes" id="UP001143480">
    <property type="component" value="Unassembled WGS sequence"/>
</dbReference>
<name>A0A9W6NJ05_9ACTN</name>
<keyword evidence="2" id="KW-0812">Transmembrane</keyword>
<feature type="transmembrane region" description="Helical" evidence="2">
    <location>
        <begin position="285"/>
        <end position="303"/>
    </location>
</feature>
<dbReference type="Pfam" id="PF00990">
    <property type="entry name" value="GGDEF"/>
    <property type="match status" value="1"/>
</dbReference>
<evidence type="ECO:0000256" key="1">
    <source>
        <dbReference type="SAM" id="MobiDB-lite"/>
    </source>
</evidence>
<dbReference type="SUPFAM" id="SSF55073">
    <property type="entry name" value="Nucleotide cyclase"/>
    <property type="match status" value="1"/>
</dbReference>
<reference evidence="5" key="1">
    <citation type="journal article" date="2014" name="Int. J. Syst. Evol. Microbiol.">
        <title>Complete genome sequence of Corynebacterium casei LMG S-19264T (=DSM 44701T), isolated from a smear-ripened cheese.</title>
        <authorList>
            <consortium name="US DOE Joint Genome Institute (JGI-PGF)"/>
            <person name="Walter F."/>
            <person name="Albersmeier A."/>
            <person name="Kalinowski J."/>
            <person name="Ruckert C."/>
        </authorList>
    </citation>
    <scope>NUCLEOTIDE SEQUENCE</scope>
    <source>
        <strain evidence="5">VKM Ac-1321</strain>
    </source>
</reference>
<sequence length="795" mass="85130">MRVFQKANRQAPGRAPGLQPPPGELEGMQGRRRYFAVAGAAAVVGSSLAAGQLGRVLWLVTAVACSAPMLVRAVRDRRSISTAWGLVAAGFVTRLLADAVWSAESMLHGGAVPFPSWNDFGYLLSYGLLVTGLIGAAGGRARVALLDASILVASVAVIDWMVLIHPYLHRTEIGPLALGLALAYPLCDLVLFAVAVRVLLSGAARHRANLLLLAGVGLMLTANTIFFAHAANGRVRDVHWLDDVLWLGSYLALGLAGLHPRVFGRREPRRPQAGDERDVLSAGRILLFGAATLLGPAATVYRLVTTDGSRAPGEWRHLIVPALLAGLLSVLLVVRLGGLARLAQRRLADLATNERRLEAALVERVSLEHQLRHGALHDPVTGLANRALLSERMDWALARPERRHHALLLLDVDRFTDVNDAYGIDFGDQVLVALAARLRAVAAPGDTLARLGGDEFALFVEHAPAELPAERLRAEVKAPLRVGARVVHLTASFGLVDIDGQTPPDVIADAELALRAAKRGGRDRVVRYRPELRSARDTFTRISAGLRHAVERGELAVHYQPVVELPDARIVAVEALLRWTPADGPVPPDDFIPVAEETGLIVPIGAWVLEQACRAAGTWHERFGTSITVNVSVRQLAEPHFADEVLAVLDRTGLPAAALVLEITESVFAGDADALPDALARLRGHGIRIAIDDFGTGYSSLSYLNQLPVDILKIDRSFVPSGPGSDGDHAFTRAVLQLGSSRSLPAIAEGIETAEQAEVLHALGCRLAQGYHFAKPGPASQLEAAFARLNPVRTG</sequence>
<comment type="caution">
    <text evidence="5">The sequence shown here is derived from an EMBL/GenBank/DDBJ whole genome shotgun (WGS) entry which is preliminary data.</text>
</comment>
<evidence type="ECO:0000259" key="4">
    <source>
        <dbReference type="PROSITE" id="PS50887"/>
    </source>
</evidence>
<proteinExistence type="predicted"/>
<feature type="transmembrane region" description="Helical" evidence="2">
    <location>
        <begin position="120"/>
        <end position="137"/>
    </location>
</feature>
<dbReference type="InterPro" id="IPR029787">
    <property type="entry name" value="Nucleotide_cyclase"/>
</dbReference>
<dbReference type="InterPro" id="IPR035919">
    <property type="entry name" value="EAL_sf"/>
</dbReference>
<accession>A0A9W6NJ05</accession>
<organism evidence="5 6">
    <name type="scientific">Dactylosporangium matsuzakiense</name>
    <dbReference type="NCBI Taxonomy" id="53360"/>
    <lineage>
        <taxon>Bacteria</taxon>
        <taxon>Bacillati</taxon>
        <taxon>Actinomycetota</taxon>
        <taxon>Actinomycetes</taxon>
        <taxon>Micromonosporales</taxon>
        <taxon>Micromonosporaceae</taxon>
        <taxon>Dactylosporangium</taxon>
    </lineage>
</organism>
<feature type="transmembrane region" description="Helical" evidence="2">
    <location>
        <begin position="244"/>
        <end position="264"/>
    </location>
</feature>
<protein>
    <recommendedName>
        <fullName evidence="7">Diguanylate cyclase (GGDEF)-like protein</fullName>
    </recommendedName>
</protein>
<dbReference type="Pfam" id="PF00563">
    <property type="entry name" value="EAL"/>
    <property type="match status" value="1"/>
</dbReference>
<dbReference type="PROSITE" id="PS50887">
    <property type="entry name" value="GGDEF"/>
    <property type="match status" value="1"/>
</dbReference>
<dbReference type="InterPro" id="IPR001633">
    <property type="entry name" value="EAL_dom"/>
</dbReference>
<feature type="region of interest" description="Disordered" evidence="1">
    <location>
        <begin position="1"/>
        <end position="23"/>
    </location>
</feature>
<feature type="transmembrane region" description="Helical" evidence="2">
    <location>
        <begin position="210"/>
        <end position="232"/>
    </location>
</feature>
<dbReference type="InterPro" id="IPR000160">
    <property type="entry name" value="GGDEF_dom"/>
</dbReference>
<keyword evidence="6" id="KW-1185">Reference proteome</keyword>
<dbReference type="PANTHER" id="PTHR44757">
    <property type="entry name" value="DIGUANYLATE CYCLASE DGCP"/>
    <property type="match status" value="1"/>
</dbReference>
<dbReference type="Gene3D" id="3.20.20.450">
    <property type="entry name" value="EAL domain"/>
    <property type="match status" value="1"/>
</dbReference>
<evidence type="ECO:0000259" key="3">
    <source>
        <dbReference type="PROSITE" id="PS50883"/>
    </source>
</evidence>
<dbReference type="SMART" id="SM00267">
    <property type="entry name" value="GGDEF"/>
    <property type="match status" value="1"/>
</dbReference>
<feature type="domain" description="EAL" evidence="3">
    <location>
        <begin position="539"/>
        <end position="790"/>
    </location>
</feature>
<dbReference type="AlphaFoldDB" id="A0A9W6NJ05"/>
<evidence type="ECO:0000313" key="6">
    <source>
        <dbReference type="Proteomes" id="UP001143480"/>
    </source>
</evidence>
<feature type="transmembrane region" description="Helical" evidence="2">
    <location>
        <begin position="56"/>
        <end position="74"/>
    </location>
</feature>
<evidence type="ECO:0000313" key="5">
    <source>
        <dbReference type="EMBL" id="GLK98540.1"/>
    </source>
</evidence>
<evidence type="ECO:0008006" key="7">
    <source>
        <dbReference type="Google" id="ProtNLM"/>
    </source>
</evidence>
<gene>
    <name evidence="5" type="ORF">GCM10017581_002810</name>
</gene>
<keyword evidence="2" id="KW-1133">Transmembrane helix</keyword>